<evidence type="ECO:0000313" key="1">
    <source>
        <dbReference type="EMBL" id="KAE9589935.1"/>
    </source>
</evidence>
<keyword evidence="2" id="KW-1185">Reference proteome</keyword>
<sequence length="72" mass="8080">MHLSFCSKLLMYASTHTTPCSICRHVALCLSPQNQVVTPHKPLLVMDHVRRLISHQGGTFAIPLHKQLPQPI</sequence>
<dbReference type="AlphaFoldDB" id="A0A6A4NGK9"/>
<evidence type="ECO:0000313" key="2">
    <source>
        <dbReference type="Proteomes" id="UP000447434"/>
    </source>
</evidence>
<dbReference type="EMBL" id="WOCE01000021">
    <property type="protein sequence ID" value="KAE9589935.1"/>
    <property type="molecule type" value="Genomic_DNA"/>
</dbReference>
<gene>
    <name evidence="1" type="ORF">Lalb_Chr21g0314201</name>
</gene>
<name>A0A6A4NGK9_LUPAL</name>
<organism evidence="1 2">
    <name type="scientific">Lupinus albus</name>
    <name type="common">White lupine</name>
    <name type="synonym">Lupinus termis</name>
    <dbReference type="NCBI Taxonomy" id="3870"/>
    <lineage>
        <taxon>Eukaryota</taxon>
        <taxon>Viridiplantae</taxon>
        <taxon>Streptophyta</taxon>
        <taxon>Embryophyta</taxon>
        <taxon>Tracheophyta</taxon>
        <taxon>Spermatophyta</taxon>
        <taxon>Magnoliopsida</taxon>
        <taxon>eudicotyledons</taxon>
        <taxon>Gunneridae</taxon>
        <taxon>Pentapetalae</taxon>
        <taxon>rosids</taxon>
        <taxon>fabids</taxon>
        <taxon>Fabales</taxon>
        <taxon>Fabaceae</taxon>
        <taxon>Papilionoideae</taxon>
        <taxon>50 kb inversion clade</taxon>
        <taxon>genistoids sensu lato</taxon>
        <taxon>core genistoids</taxon>
        <taxon>Genisteae</taxon>
        <taxon>Lupinus</taxon>
    </lineage>
</organism>
<reference evidence="2" key="1">
    <citation type="journal article" date="2020" name="Nat. Commun.">
        <title>Genome sequence of the cluster root forming white lupin.</title>
        <authorList>
            <person name="Hufnagel B."/>
            <person name="Marques A."/>
            <person name="Soriano A."/>
            <person name="Marques L."/>
            <person name="Divol F."/>
            <person name="Doumas P."/>
            <person name="Sallet E."/>
            <person name="Mancinotti D."/>
            <person name="Carrere S."/>
            <person name="Marande W."/>
            <person name="Arribat S."/>
            <person name="Keller J."/>
            <person name="Huneau C."/>
            <person name="Blein T."/>
            <person name="Aime D."/>
            <person name="Laguerre M."/>
            <person name="Taylor J."/>
            <person name="Schubert V."/>
            <person name="Nelson M."/>
            <person name="Geu-Flores F."/>
            <person name="Crespi M."/>
            <person name="Gallardo-Guerrero K."/>
            <person name="Delaux P.-M."/>
            <person name="Salse J."/>
            <person name="Berges H."/>
            <person name="Guyot R."/>
            <person name="Gouzy J."/>
            <person name="Peret B."/>
        </authorList>
    </citation>
    <scope>NUCLEOTIDE SEQUENCE [LARGE SCALE GENOMIC DNA]</scope>
    <source>
        <strain evidence="2">cv. Amiga</strain>
    </source>
</reference>
<protein>
    <submittedName>
        <fullName evidence="1">Uncharacterized protein</fullName>
    </submittedName>
</protein>
<comment type="caution">
    <text evidence="1">The sequence shown here is derived from an EMBL/GenBank/DDBJ whole genome shotgun (WGS) entry which is preliminary data.</text>
</comment>
<accession>A0A6A4NGK9</accession>
<dbReference type="Proteomes" id="UP000447434">
    <property type="component" value="Chromosome 21"/>
</dbReference>
<proteinExistence type="predicted"/>